<organism evidence="2 3">
    <name type="scientific">Nocardioides hwasunensis</name>
    <dbReference type="NCBI Taxonomy" id="397258"/>
    <lineage>
        <taxon>Bacteria</taxon>
        <taxon>Bacillati</taxon>
        <taxon>Actinomycetota</taxon>
        <taxon>Actinomycetes</taxon>
        <taxon>Propionibacteriales</taxon>
        <taxon>Nocardioidaceae</taxon>
        <taxon>Nocardioides</taxon>
    </lineage>
</organism>
<dbReference type="InterPro" id="IPR011047">
    <property type="entry name" value="Quinoprotein_ADH-like_sf"/>
</dbReference>
<comment type="caution">
    <text evidence="2">The sequence shown here is derived from an EMBL/GenBank/DDBJ whole genome shotgun (WGS) entry which is preliminary data.</text>
</comment>
<keyword evidence="1" id="KW-0732">Signal</keyword>
<dbReference type="EMBL" id="JACXYY010000005">
    <property type="protein sequence ID" value="MBD3915687.1"/>
    <property type="molecule type" value="Genomic_DNA"/>
</dbReference>
<dbReference type="RefSeq" id="WP_191200005.1">
    <property type="nucleotide sequence ID" value="NZ_BAAAPA010000007.1"/>
</dbReference>
<evidence type="ECO:0000313" key="2">
    <source>
        <dbReference type="EMBL" id="MBD3915687.1"/>
    </source>
</evidence>
<name>A0ABR8MHZ9_9ACTN</name>
<evidence type="ECO:0000256" key="1">
    <source>
        <dbReference type="SAM" id="SignalP"/>
    </source>
</evidence>
<sequence>MTIRTRAALAGTLLLVTGTACSADPAPGPSTESLDSDDHGEVAGAQEVAEPQLHLVTIAPDGAVGMLDLLTEEAGDLDQVGAPSAVATDGRYVLATVPGGVDVVDSGAWTWDHGDHFHYYRAEPRALGTVAGTGPATIATGPLSTAGGTGVFFEETGEAVLLDNAALARGAVEETFRLEAEPHAGLVAPFADGAVVSVPDGSGGAGEVELVGADGEPVDGFREECADASGTITTVVGLVVGCADGALLWTYDDGEPAVERIAYPDGLVAPPARTFDARKGRPTVAALAGRTGFWLLDTRERSWDLVETGTPLVAVSASDDADGHVVALDRSGRVRVYAAGSGEQLAATGPLLAGSLRDDAAQVGLVVDQGRAYVNAPADGVVLEIDYADGARIARRLETQPAPAFFAETGR</sequence>
<keyword evidence="3" id="KW-1185">Reference proteome</keyword>
<feature type="signal peptide" evidence="1">
    <location>
        <begin position="1"/>
        <end position="22"/>
    </location>
</feature>
<proteinExistence type="predicted"/>
<gene>
    <name evidence="2" type="ORF">IEZ25_13770</name>
</gene>
<reference evidence="2 3" key="1">
    <citation type="submission" date="2020-09" db="EMBL/GenBank/DDBJ databases">
        <title>novel species in genus Nocardioides.</title>
        <authorList>
            <person name="Zhang G."/>
        </authorList>
    </citation>
    <scope>NUCLEOTIDE SEQUENCE [LARGE SCALE GENOMIC DNA]</scope>
    <source>
        <strain evidence="2 3">19197</strain>
    </source>
</reference>
<protein>
    <submittedName>
        <fullName evidence="2">ABC transporter</fullName>
    </submittedName>
</protein>
<dbReference type="PROSITE" id="PS51257">
    <property type="entry name" value="PROKAR_LIPOPROTEIN"/>
    <property type="match status" value="1"/>
</dbReference>
<evidence type="ECO:0000313" key="3">
    <source>
        <dbReference type="Proteomes" id="UP000649289"/>
    </source>
</evidence>
<dbReference type="SUPFAM" id="SSF50998">
    <property type="entry name" value="Quinoprotein alcohol dehydrogenase-like"/>
    <property type="match status" value="1"/>
</dbReference>
<feature type="chain" id="PRO_5047327527" evidence="1">
    <location>
        <begin position="23"/>
        <end position="411"/>
    </location>
</feature>
<accession>A0ABR8MHZ9</accession>
<dbReference type="Proteomes" id="UP000649289">
    <property type="component" value="Unassembled WGS sequence"/>
</dbReference>